<evidence type="ECO:0000313" key="4">
    <source>
        <dbReference type="Proteomes" id="UP000312594"/>
    </source>
</evidence>
<comment type="caution">
    <text evidence="3">The sequence shown here is derived from an EMBL/GenBank/DDBJ whole genome shotgun (WGS) entry which is preliminary data.</text>
</comment>
<evidence type="ECO:0000313" key="3">
    <source>
        <dbReference type="EMBL" id="TNU89040.1"/>
    </source>
</evidence>
<reference evidence="3 4" key="1">
    <citation type="journal article" date="2005" name="Appl. Environ. Microbiol.">
        <title>Intestinal bacterial communities that produce active estrogen-like compounds enterodiol and enterolactone in humans.</title>
        <authorList>
            <person name="Clavel T."/>
            <person name="Henderson G."/>
            <person name="Alpert C.A."/>
            <person name="Philippe C."/>
            <person name="Rigottier-Gois L."/>
            <person name="Dore J."/>
            <person name="Blaut M."/>
        </authorList>
    </citation>
    <scope>NUCLEOTIDE SEQUENCE [LARGE SCALE GENOMIC DNA]</scope>
    <source>
        <strain evidence="3 4">SECO-MT75m2</strain>
    </source>
</reference>
<evidence type="ECO:0000259" key="1">
    <source>
        <dbReference type="Pfam" id="PF03374"/>
    </source>
</evidence>
<dbReference type="Pfam" id="PF10547">
    <property type="entry name" value="P22_AR_N"/>
    <property type="match status" value="1"/>
</dbReference>
<dbReference type="Proteomes" id="UP000312594">
    <property type="component" value="Unassembled WGS sequence"/>
</dbReference>
<feature type="domain" description="Antirepressor protein ant N-terminal" evidence="2">
    <location>
        <begin position="13"/>
        <end position="125"/>
    </location>
</feature>
<dbReference type="PRINTS" id="PR01994">
    <property type="entry name" value="ANTIREPRESSR"/>
</dbReference>
<dbReference type="InterPro" id="IPR018875">
    <property type="entry name" value="Antirepressor_Ant_N"/>
</dbReference>
<evidence type="ECO:0008006" key="5">
    <source>
        <dbReference type="Google" id="ProtNLM"/>
    </source>
</evidence>
<protein>
    <recommendedName>
        <fullName evidence="5">Antirepressor protein ant N-terminal domain-containing protein</fullName>
    </recommendedName>
</protein>
<dbReference type="RefSeq" id="WP_139912981.1">
    <property type="nucleotide sequence ID" value="NZ_VEVP01000036.1"/>
</dbReference>
<name>A0A5C5BRH0_EGGLN</name>
<organism evidence="3 4">
    <name type="scientific">Eggerthella lenta</name>
    <name type="common">Eubacterium lentum</name>
    <dbReference type="NCBI Taxonomy" id="84112"/>
    <lineage>
        <taxon>Bacteria</taxon>
        <taxon>Bacillati</taxon>
        <taxon>Actinomycetota</taxon>
        <taxon>Coriobacteriia</taxon>
        <taxon>Eggerthellales</taxon>
        <taxon>Eggerthellaceae</taxon>
        <taxon>Eggerthella</taxon>
    </lineage>
</organism>
<dbReference type="EMBL" id="VEVP01000036">
    <property type="protein sequence ID" value="TNU89040.1"/>
    <property type="molecule type" value="Genomic_DNA"/>
</dbReference>
<dbReference type="AlphaFoldDB" id="A0A5C5BRH0"/>
<dbReference type="Pfam" id="PF03374">
    <property type="entry name" value="ANT"/>
    <property type="match status" value="1"/>
</dbReference>
<evidence type="ECO:0000259" key="2">
    <source>
        <dbReference type="Pfam" id="PF10547"/>
    </source>
</evidence>
<proteinExistence type="predicted"/>
<gene>
    <name evidence="3" type="ORF">FIC87_12635</name>
</gene>
<sequence length="276" mass="30479">MADSSSNQQEIVQVPFNGQTISAHDDGEGNYTVALKPLCENVGIAFNGQYERLSRQPWAVIRMMRTTGSDGKTYQMVMIDRQTMIMWLATIDTSRLKSDQARAVVTAYQKECAKALDDYFFKGVAVNRGDFETVAKALLIVKDELDQKTALVETLEMQSECQDRFIDKLRPKALLAEAVVEPSDATYTVTEATRYLANIVPGVKRQDVFDILRATGMMCKGSTAPTRAGIDTGRMVALAGEYRDKDTGEVRAGRQRGKITCKGLAFLTEHVAGKVA</sequence>
<dbReference type="InterPro" id="IPR005039">
    <property type="entry name" value="Ant_C"/>
</dbReference>
<feature type="domain" description="Antirepressor protein C-terminal" evidence="1">
    <location>
        <begin position="167"/>
        <end position="271"/>
    </location>
</feature>
<accession>A0A5C5BRH0</accession>
<dbReference type="GO" id="GO:0003677">
    <property type="term" value="F:DNA binding"/>
    <property type="evidence" value="ECO:0007669"/>
    <property type="project" value="InterPro"/>
</dbReference>